<dbReference type="InterPro" id="IPR036390">
    <property type="entry name" value="WH_DNA-bd_sf"/>
</dbReference>
<comment type="caution">
    <text evidence="2">The sequence shown here is derived from an EMBL/GenBank/DDBJ whole genome shotgun (WGS) entry which is preliminary data.</text>
</comment>
<dbReference type="AlphaFoldDB" id="A0A558DMF9"/>
<dbReference type="Proteomes" id="UP000320011">
    <property type="component" value="Unassembled WGS sequence"/>
</dbReference>
<dbReference type="PANTHER" id="PTHR39515:SF2">
    <property type="entry name" value="HTH-TYPE TRANSCRIPTIONAL REGULATOR RV0880"/>
    <property type="match status" value="1"/>
</dbReference>
<dbReference type="Pfam" id="PF12802">
    <property type="entry name" value="MarR_2"/>
    <property type="match status" value="1"/>
</dbReference>
<proteinExistence type="predicted"/>
<reference evidence="2 3" key="1">
    <citation type="submission" date="2019-07" db="EMBL/GenBank/DDBJ databases">
        <authorList>
            <person name="Duangmal K."/>
            <person name="Teo W.F.A."/>
        </authorList>
    </citation>
    <scope>NUCLEOTIDE SEQUENCE [LARGE SCALE GENOMIC DNA]</scope>
    <source>
        <strain evidence="2 3">TBRC 6029</strain>
    </source>
</reference>
<evidence type="ECO:0000259" key="1">
    <source>
        <dbReference type="PROSITE" id="PS50995"/>
    </source>
</evidence>
<dbReference type="SUPFAM" id="SSF46785">
    <property type="entry name" value="Winged helix' DNA-binding domain"/>
    <property type="match status" value="1"/>
</dbReference>
<organism evidence="2 3">
    <name type="scientific">Amycolatopsis rhizosphaerae</name>
    <dbReference type="NCBI Taxonomy" id="2053003"/>
    <lineage>
        <taxon>Bacteria</taxon>
        <taxon>Bacillati</taxon>
        <taxon>Actinomycetota</taxon>
        <taxon>Actinomycetes</taxon>
        <taxon>Pseudonocardiales</taxon>
        <taxon>Pseudonocardiaceae</taxon>
        <taxon>Amycolatopsis</taxon>
    </lineage>
</organism>
<dbReference type="InterPro" id="IPR000835">
    <property type="entry name" value="HTH_MarR-typ"/>
</dbReference>
<gene>
    <name evidence="2" type="ORF">FNH05_01535</name>
</gene>
<reference evidence="2 3" key="2">
    <citation type="submission" date="2019-08" db="EMBL/GenBank/DDBJ databases">
        <title>Amycolatopsis acidicola sp. nov., isolated from peat swamp forest soil.</title>
        <authorList>
            <person name="Srisuk N."/>
        </authorList>
    </citation>
    <scope>NUCLEOTIDE SEQUENCE [LARGE SCALE GENOMIC DNA]</scope>
    <source>
        <strain evidence="2 3">TBRC 6029</strain>
    </source>
</reference>
<dbReference type="SMART" id="SM00347">
    <property type="entry name" value="HTH_MARR"/>
    <property type="match status" value="1"/>
</dbReference>
<dbReference type="RefSeq" id="WP_144585109.1">
    <property type="nucleotide sequence ID" value="NZ_VJWX01000006.1"/>
</dbReference>
<name>A0A558DMF9_9PSEU</name>
<accession>A0A558DMF9</accession>
<protein>
    <submittedName>
        <fullName evidence="2">Winged helix-turn-helix transcriptional regulator</fullName>
    </submittedName>
</protein>
<dbReference type="OrthoDB" id="122135at2"/>
<evidence type="ECO:0000313" key="2">
    <source>
        <dbReference type="EMBL" id="TVT62180.1"/>
    </source>
</evidence>
<dbReference type="PANTHER" id="PTHR39515">
    <property type="entry name" value="CONSERVED PROTEIN"/>
    <property type="match status" value="1"/>
</dbReference>
<sequence length="157" mass="17412">MSLSEDAGLELMRQLRLTGQLQHAWVTHAWQTRDAGLHPAAAILLSDLAANGECRPSDLAKRKMVDVSVVSRQISQLSAAGLIERRPAPEDGRAALIRVSEQGLAEIKKWRENHIEFFRKALDGWDEAEVAELTGRIAEMNEALRTAMDRLSRGDSS</sequence>
<dbReference type="InterPro" id="IPR036388">
    <property type="entry name" value="WH-like_DNA-bd_sf"/>
</dbReference>
<dbReference type="EMBL" id="VJWX01000006">
    <property type="protein sequence ID" value="TVT62180.1"/>
    <property type="molecule type" value="Genomic_DNA"/>
</dbReference>
<keyword evidence="3" id="KW-1185">Reference proteome</keyword>
<evidence type="ECO:0000313" key="3">
    <source>
        <dbReference type="Proteomes" id="UP000320011"/>
    </source>
</evidence>
<dbReference type="GO" id="GO:0003700">
    <property type="term" value="F:DNA-binding transcription factor activity"/>
    <property type="evidence" value="ECO:0007669"/>
    <property type="project" value="InterPro"/>
</dbReference>
<dbReference type="Gene3D" id="1.10.10.10">
    <property type="entry name" value="Winged helix-like DNA-binding domain superfamily/Winged helix DNA-binding domain"/>
    <property type="match status" value="1"/>
</dbReference>
<dbReference type="PROSITE" id="PS50995">
    <property type="entry name" value="HTH_MARR_2"/>
    <property type="match status" value="1"/>
</dbReference>
<dbReference type="InterPro" id="IPR052526">
    <property type="entry name" value="HTH-type_Bedaq_tolerance"/>
</dbReference>
<feature type="domain" description="HTH marR-type" evidence="1">
    <location>
        <begin position="8"/>
        <end position="142"/>
    </location>
</feature>